<dbReference type="Gene3D" id="3.10.620.30">
    <property type="match status" value="1"/>
</dbReference>
<dbReference type="InterPro" id="IPR038765">
    <property type="entry name" value="Papain-like_cys_pep_sf"/>
</dbReference>
<dbReference type="EMBL" id="PJZH01000003">
    <property type="protein sequence ID" value="PLR38364.1"/>
    <property type="molecule type" value="Genomic_DNA"/>
</dbReference>
<dbReference type="OrthoDB" id="5438043at2"/>
<dbReference type="AlphaFoldDB" id="A0A2N5E8Z0"/>
<evidence type="ECO:0000259" key="1">
    <source>
        <dbReference type="SMART" id="SM00460"/>
    </source>
</evidence>
<sequence>MKLTINHCTHYTYAQQVKRSTQYLRLTPQDSCHQHILSWSLALPAEATETSDAYGNVLHVLTLDQPHQAITIEAQGVVEIAGSTEEEGEGALSPLVFLRCSPLTQPDLPIRDFAARFHAPQSQYLALCDMMNELLHRMPYRPGTTSVTDSASNAFMAGQGVCQDHTHVFLACCRSLHIPARYVSGYLYSEDSEHVATHAWAEVWLEGHWHSFDVTNNTCRPDQHLKLAIGIDYLDACPVRGIRLGGGSEAMHTVAAVQSVETLPQSQSQWQS</sequence>
<comment type="caution">
    <text evidence="2">The sequence shown here is derived from an EMBL/GenBank/DDBJ whole genome shotgun (WGS) entry which is preliminary data.</text>
</comment>
<protein>
    <submittedName>
        <fullName evidence="2">Transglutaminase</fullName>
    </submittedName>
</protein>
<accession>A0A2N5E8Z0</accession>
<keyword evidence="3" id="KW-1185">Reference proteome</keyword>
<dbReference type="SUPFAM" id="SSF54001">
    <property type="entry name" value="Cysteine proteinases"/>
    <property type="match status" value="1"/>
</dbReference>
<organism evidence="2 3">
    <name type="scientific">Chimaeribacter coloradensis</name>
    <dbReference type="NCBI Taxonomy" id="2060068"/>
    <lineage>
        <taxon>Bacteria</taxon>
        <taxon>Pseudomonadati</taxon>
        <taxon>Pseudomonadota</taxon>
        <taxon>Gammaproteobacteria</taxon>
        <taxon>Enterobacterales</taxon>
        <taxon>Yersiniaceae</taxon>
        <taxon>Chimaeribacter</taxon>
    </lineage>
</organism>
<dbReference type="Proteomes" id="UP000234503">
    <property type="component" value="Unassembled WGS sequence"/>
</dbReference>
<dbReference type="SMART" id="SM00460">
    <property type="entry name" value="TGc"/>
    <property type="match status" value="1"/>
</dbReference>
<evidence type="ECO:0000313" key="2">
    <source>
        <dbReference type="EMBL" id="PLR38364.1"/>
    </source>
</evidence>
<dbReference type="InterPro" id="IPR013589">
    <property type="entry name" value="Bac_transglu_N"/>
</dbReference>
<dbReference type="RefSeq" id="WP_101823249.1">
    <property type="nucleotide sequence ID" value="NZ_PJZH01000003.1"/>
</dbReference>
<reference evidence="2 3" key="1">
    <citation type="submission" date="2017-12" db="EMBL/GenBank/DDBJ databases">
        <title>Characterization of six clinical isolates of Enterochimera gen. nov., a novel genus of the Yersiniaciae family and the three species Enterochimera arupensis sp. nov., Enterochimera coloradensis sp. nov, and Enterochimera californica sp. nov.</title>
        <authorList>
            <person name="Rossi A."/>
            <person name="Fisher M."/>
        </authorList>
    </citation>
    <scope>NUCLEOTIDE SEQUENCE [LARGE SCALE GENOMIC DNA]</scope>
    <source>
        <strain evidence="3">2016-Iso4</strain>
    </source>
</reference>
<evidence type="ECO:0000313" key="3">
    <source>
        <dbReference type="Proteomes" id="UP000234503"/>
    </source>
</evidence>
<dbReference type="Pfam" id="PF01841">
    <property type="entry name" value="Transglut_core"/>
    <property type="match status" value="1"/>
</dbReference>
<name>A0A2N5E8Z0_9GAMM</name>
<dbReference type="Pfam" id="PF08379">
    <property type="entry name" value="Bact_transglu_N"/>
    <property type="match status" value="1"/>
</dbReference>
<dbReference type="PANTHER" id="PTHR33490">
    <property type="entry name" value="BLR5614 PROTEIN-RELATED"/>
    <property type="match status" value="1"/>
</dbReference>
<gene>
    <name evidence="2" type="ORF">CYR32_05025</name>
</gene>
<dbReference type="PANTHER" id="PTHR33490:SF6">
    <property type="entry name" value="SLL1049 PROTEIN"/>
    <property type="match status" value="1"/>
</dbReference>
<dbReference type="InterPro" id="IPR002931">
    <property type="entry name" value="Transglutaminase-like"/>
</dbReference>
<feature type="domain" description="Transglutaminase-like" evidence="1">
    <location>
        <begin position="154"/>
        <end position="216"/>
    </location>
</feature>
<proteinExistence type="predicted"/>